<dbReference type="EMBL" id="PGCK01000010">
    <property type="protein sequence ID" value="MCD1295639.1"/>
    <property type="molecule type" value="Genomic_DNA"/>
</dbReference>
<dbReference type="GO" id="GO:0043805">
    <property type="term" value="F:indolepyruvate ferredoxin oxidoreductase activity"/>
    <property type="evidence" value="ECO:0007669"/>
    <property type="project" value="UniProtKB-EC"/>
</dbReference>
<dbReference type="Pfam" id="PF01558">
    <property type="entry name" value="POR"/>
    <property type="match status" value="1"/>
</dbReference>
<dbReference type="InterPro" id="IPR052198">
    <property type="entry name" value="IorB_Oxidoreductase"/>
</dbReference>
<comment type="catalytic activity">
    <reaction evidence="4">
        <text>indole-3-pyruvate + 2 oxidized [2Fe-2S]-[ferredoxin] + CoA = (indol-3-yl)acetyl-CoA + 2 reduced [2Fe-2S]-[ferredoxin] + CO2 + H(+)</text>
        <dbReference type="Rhea" id="RHEA:12645"/>
        <dbReference type="Rhea" id="RHEA-COMP:10000"/>
        <dbReference type="Rhea" id="RHEA-COMP:10001"/>
        <dbReference type="ChEBI" id="CHEBI:15378"/>
        <dbReference type="ChEBI" id="CHEBI:16526"/>
        <dbReference type="ChEBI" id="CHEBI:17640"/>
        <dbReference type="ChEBI" id="CHEBI:33737"/>
        <dbReference type="ChEBI" id="CHEBI:33738"/>
        <dbReference type="ChEBI" id="CHEBI:57271"/>
        <dbReference type="ChEBI" id="CHEBI:57287"/>
        <dbReference type="EC" id="1.2.7.8"/>
    </reaction>
</comment>
<keyword evidence="8" id="KW-1185">Reference proteome</keyword>
<dbReference type="SUPFAM" id="SSF53323">
    <property type="entry name" value="Pyruvate-ferredoxin oxidoreductase, PFOR, domain III"/>
    <property type="match status" value="1"/>
</dbReference>
<evidence type="ECO:0000256" key="5">
    <source>
        <dbReference type="NCBIfam" id="TIGR03334"/>
    </source>
</evidence>
<evidence type="ECO:0000313" key="7">
    <source>
        <dbReference type="EMBL" id="MCD1295639.1"/>
    </source>
</evidence>
<dbReference type="InterPro" id="IPR002869">
    <property type="entry name" value="Pyrv_flavodox_OxRed_cen"/>
</dbReference>
<evidence type="ECO:0000256" key="1">
    <source>
        <dbReference type="ARBA" id="ARBA00002995"/>
    </source>
</evidence>
<organism evidence="7 8">
    <name type="scientific">Methanooceanicella nereidis</name>
    <dbReference type="NCBI Taxonomy" id="2052831"/>
    <lineage>
        <taxon>Archaea</taxon>
        <taxon>Methanobacteriati</taxon>
        <taxon>Methanobacteriota</taxon>
        <taxon>Stenosarchaea group</taxon>
        <taxon>Methanomicrobia</taxon>
        <taxon>Methanocellales</taxon>
        <taxon>Methanocellaceae</taxon>
        <taxon>Methanooceanicella</taxon>
    </lineage>
</organism>
<dbReference type="PANTHER" id="PTHR43854">
    <property type="entry name" value="INDOLEPYRUVATE OXIDOREDUCTASE SUBUNIT IORB"/>
    <property type="match status" value="1"/>
</dbReference>
<dbReference type="RefSeq" id="WP_230742495.1">
    <property type="nucleotide sequence ID" value="NZ_PGCK01000010.1"/>
</dbReference>
<dbReference type="NCBIfam" id="NF005323">
    <property type="entry name" value="PRK06853.1-3"/>
    <property type="match status" value="1"/>
</dbReference>
<evidence type="ECO:0000259" key="6">
    <source>
        <dbReference type="Pfam" id="PF01558"/>
    </source>
</evidence>
<dbReference type="Proteomes" id="UP001320159">
    <property type="component" value="Unassembled WGS sequence"/>
</dbReference>
<dbReference type="PANTHER" id="PTHR43854:SF1">
    <property type="entry name" value="INDOLEPYRUVATE OXIDOREDUCTASE SUBUNIT IORB"/>
    <property type="match status" value="1"/>
</dbReference>
<gene>
    <name evidence="7" type="primary">iorB</name>
    <name evidence="7" type="ORF">CUJ83_11585</name>
</gene>
<comment type="function">
    <text evidence="1">Catalyzes the ferredoxin-dependent oxidative decarboxylation of arylpyruvates.</text>
</comment>
<dbReference type="EC" id="1.2.7.8" evidence="5"/>
<dbReference type="AlphaFoldDB" id="A0AAP2RDJ5"/>
<dbReference type="NCBIfam" id="TIGR03334">
    <property type="entry name" value="IOR_beta"/>
    <property type="match status" value="1"/>
</dbReference>
<comment type="subunit">
    <text evidence="2">Heterodimer of the IorA and IorB subunits.</text>
</comment>
<proteinExistence type="predicted"/>
<protein>
    <recommendedName>
        <fullName evidence="5">Indolepyruvate ferredoxin oxidoreductase subunit beta</fullName>
        <ecNumber evidence="5">1.2.7.8</ecNumber>
    </recommendedName>
</protein>
<keyword evidence="3" id="KW-0560">Oxidoreductase</keyword>
<dbReference type="Gene3D" id="3.40.920.10">
    <property type="entry name" value="Pyruvate-ferredoxin oxidoreductase, PFOR, domain III"/>
    <property type="match status" value="1"/>
</dbReference>
<name>A0AAP2RDJ5_9EURY</name>
<accession>A0AAP2RDJ5</accession>
<evidence type="ECO:0000256" key="2">
    <source>
        <dbReference type="ARBA" id="ARBA00011238"/>
    </source>
</evidence>
<comment type="caution">
    <text evidence="7">The sequence shown here is derived from an EMBL/GenBank/DDBJ whole genome shotgun (WGS) entry which is preliminary data.</text>
</comment>
<evidence type="ECO:0000256" key="4">
    <source>
        <dbReference type="ARBA" id="ARBA00048332"/>
    </source>
</evidence>
<sequence length="191" mass="20142">MSKYDLIIVGVGGQGAILASDIIGKAAVAEGLPVRAAETHGMAQRGGAVENHVRLGCTHGSLIPVRQADCLMSMEPVEALRFAKYLSTKGIAVINTERIVPPIVATGKVKYPDVDVIIDTIGGLCSEVKAENYTELAKKAGAIQALNVVMIGAISRYLPLKPETLREIIAASVPPKTVNVNLKAFDLGREA</sequence>
<dbReference type="InterPro" id="IPR017719">
    <property type="entry name" value="Indolepyruvate_Fd_OxRdtase_bsu"/>
</dbReference>
<evidence type="ECO:0000256" key="3">
    <source>
        <dbReference type="ARBA" id="ARBA00023002"/>
    </source>
</evidence>
<reference evidence="7 8" key="1">
    <citation type="submission" date="2017-11" db="EMBL/GenBank/DDBJ databases">
        <title>Isolation and Characterization of Family Methanocellaceae Species from Potential Methane Hydrate Area Offshore Southwestern Taiwan.</title>
        <authorList>
            <person name="Zhang W.-L."/>
            <person name="Chen W.-C."/>
            <person name="Lai M.-C."/>
            <person name="Chen S.-C."/>
        </authorList>
    </citation>
    <scope>NUCLEOTIDE SEQUENCE [LARGE SCALE GENOMIC DNA]</scope>
    <source>
        <strain evidence="7 8">CWC-04</strain>
    </source>
</reference>
<feature type="domain" description="Pyruvate/ketoisovalerate oxidoreductase catalytic" evidence="6">
    <location>
        <begin position="12"/>
        <end position="190"/>
    </location>
</feature>
<dbReference type="InterPro" id="IPR019752">
    <property type="entry name" value="Pyrv/ketoisovalerate_OxRed_cat"/>
</dbReference>
<evidence type="ECO:0000313" key="8">
    <source>
        <dbReference type="Proteomes" id="UP001320159"/>
    </source>
</evidence>